<reference evidence="3 4" key="1">
    <citation type="journal article" date="2014" name="Nat. Genet.">
        <title>Genome and transcriptome of the porcine whipworm Trichuris suis.</title>
        <authorList>
            <person name="Jex A.R."/>
            <person name="Nejsum P."/>
            <person name="Schwarz E.M."/>
            <person name="Hu L."/>
            <person name="Young N.D."/>
            <person name="Hall R.S."/>
            <person name="Korhonen P.K."/>
            <person name="Liao S."/>
            <person name="Thamsborg S."/>
            <person name="Xia J."/>
            <person name="Xu P."/>
            <person name="Wang S."/>
            <person name="Scheerlinck J.P."/>
            <person name="Hofmann A."/>
            <person name="Sternberg P.W."/>
            <person name="Wang J."/>
            <person name="Gasser R.B."/>
        </authorList>
    </citation>
    <scope>NUCLEOTIDE SEQUENCE [LARGE SCALE GENOMIC DNA]</scope>
    <source>
        <strain evidence="3">DCEP-RM93F</strain>
        <strain evidence="2">DCEP-RM93M</strain>
    </source>
</reference>
<proteinExistence type="predicted"/>
<accession>A0A085MSL1</accession>
<dbReference type="AlphaFoldDB" id="A0A085MSL1"/>
<evidence type="ECO:0000313" key="2">
    <source>
        <dbReference type="EMBL" id="KFD58376.1"/>
    </source>
</evidence>
<dbReference type="EMBL" id="KL367685">
    <property type="protein sequence ID" value="KFD60207.1"/>
    <property type="molecule type" value="Genomic_DNA"/>
</dbReference>
<dbReference type="Proteomes" id="UP000030764">
    <property type="component" value="Unassembled WGS sequence"/>
</dbReference>
<feature type="region of interest" description="Disordered" evidence="1">
    <location>
        <begin position="1"/>
        <end position="29"/>
    </location>
</feature>
<evidence type="ECO:0000313" key="4">
    <source>
        <dbReference type="Proteomes" id="UP000030764"/>
    </source>
</evidence>
<dbReference type="EMBL" id="KL363184">
    <property type="protein sequence ID" value="KFD58376.1"/>
    <property type="molecule type" value="Genomic_DNA"/>
</dbReference>
<protein>
    <submittedName>
        <fullName evidence="3">Uncharacterized protein</fullName>
    </submittedName>
</protein>
<feature type="compositionally biased region" description="Polar residues" evidence="1">
    <location>
        <begin position="237"/>
        <end position="257"/>
    </location>
</feature>
<evidence type="ECO:0000256" key="1">
    <source>
        <dbReference type="SAM" id="MobiDB-lite"/>
    </source>
</evidence>
<organism evidence="3">
    <name type="scientific">Trichuris suis</name>
    <name type="common">pig whipworm</name>
    <dbReference type="NCBI Taxonomy" id="68888"/>
    <lineage>
        <taxon>Eukaryota</taxon>
        <taxon>Metazoa</taxon>
        <taxon>Ecdysozoa</taxon>
        <taxon>Nematoda</taxon>
        <taxon>Enoplea</taxon>
        <taxon>Dorylaimia</taxon>
        <taxon>Trichinellida</taxon>
        <taxon>Trichuridae</taxon>
        <taxon>Trichuris</taxon>
    </lineage>
</organism>
<evidence type="ECO:0000313" key="3">
    <source>
        <dbReference type="EMBL" id="KFD60207.1"/>
    </source>
</evidence>
<feature type="region of interest" description="Disordered" evidence="1">
    <location>
        <begin position="230"/>
        <end position="257"/>
    </location>
</feature>
<keyword evidence="4" id="KW-1185">Reference proteome</keyword>
<dbReference type="Proteomes" id="UP000030758">
    <property type="component" value="Unassembled WGS sequence"/>
</dbReference>
<gene>
    <name evidence="2" type="ORF">M513_00602</name>
    <name evidence="3" type="ORF">M514_00602</name>
</gene>
<sequence>MKIPPVRTLSPSSSPSGRFEASGSASNCSTRPNWYSMAVERKLKQCTVKEGSFVEACTRKVNISQNAPTKGPKVDNSAPGNFDATVVSKLTAITVTLTHSRLYKYLATIVSRGVGLPSKPLNRFFINGGKVFFSSREKLLTREFKFEKAQASASTTVERNSVDLFADNIRESAGSPVAIMRSIREREFVYNIVCSQSALNSDLRKRSSSVTHTSGSACRQSCMTRMERKLTDAQRRPNGSFQVSEPGSSFNNASEAQ</sequence>
<name>A0A085MSL1_9BILA</name>